<dbReference type="GO" id="GO:0003723">
    <property type="term" value="F:RNA binding"/>
    <property type="evidence" value="ECO:0007669"/>
    <property type="project" value="UniProtKB-UniRule"/>
</dbReference>
<evidence type="ECO:0000256" key="2">
    <source>
        <dbReference type="SAM" id="MobiDB-lite"/>
    </source>
</evidence>
<keyword evidence="1" id="KW-0694">RNA-binding</keyword>
<feature type="compositionally biased region" description="Gly residues" evidence="2">
    <location>
        <begin position="572"/>
        <end position="616"/>
    </location>
</feature>
<name>A0A1I9G4T4_BRUMA</name>
<dbReference type="OMA" id="LWQKSCF"/>
<proteinExistence type="predicted"/>
<accession>A0A1I9G4T4</accession>
<evidence type="ECO:0000313" key="4">
    <source>
        <dbReference type="EMBL" id="CDQ00396.1"/>
    </source>
</evidence>
<dbReference type="InterPro" id="IPR035979">
    <property type="entry name" value="RBD_domain_sf"/>
</dbReference>
<evidence type="ECO:0000259" key="3">
    <source>
        <dbReference type="PROSITE" id="PS50102"/>
    </source>
</evidence>
<evidence type="ECO:0000256" key="1">
    <source>
        <dbReference type="PROSITE-ProRule" id="PRU00176"/>
    </source>
</evidence>
<protein>
    <submittedName>
        <fullName evidence="4">Bm10912, isoform f</fullName>
    </submittedName>
</protein>
<dbReference type="PROSITE" id="PS50102">
    <property type="entry name" value="RRM"/>
    <property type="match status" value="1"/>
</dbReference>
<dbReference type="SMART" id="SM00360">
    <property type="entry name" value="RRM"/>
    <property type="match status" value="1"/>
</dbReference>
<feature type="region of interest" description="Disordered" evidence="2">
    <location>
        <begin position="553"/>
        <end position="640"/>
    </location>
</feature>
<feature type="compositionally biased region" description="Basic and acidic residues" evidence="2">
    <location>
        <begin position="627"/>
        <end position="640"/>
    </location>
</feature>
<feature type="domain" description="RRM" evidence="3">
    <location>
        <begin position="486"/>
        <end position="559"/>
    </location>
</feature>
<organism evidence="4">
    <name type="scientific">Brugia malayi</name>
    <name type="common">Filarial nematode worm</name>
    <dbReference type="NCBI Taxonomy" id="6279"/>
    <lineage>
        <taxon>Eukaryota</taxon>
        <taxon>Metazoa</taxon>
        <taxon>Ecdysozoa</taxon>
        <taxon>Nematoda</taxon>
        <taxon>Chromadorea</taxon>
        <taxon>Rhabditida</taxon>
        <taxon>Spirurina</taxon>
        <taxon>Spiruromorpha</taxon>
        <taxon>Filarioidea</taxon>
        <taxon>Onchocercidae</taxon>
        <taxon>Brugia</taxon>
    </lineage>
</organism>
<dbReference type="Pfam" id="PF00076">
    <property type="entry name" value="RRM_1"/>
    <property type="match status" value="1"/>
</dbReference>
<feature type="region of interest" description="Disordered" evidence="2">
    <location>
        <begin position="444"/>
        <end position="480"/>
    </location>
</feature>
<gene>
    <name evidence="4" type="primary">Bm10912</name>
    <name evidence="4" type="ORF">BM_Bm10912</name>
</gene>
<dbReference type="InterPro" id="IPR050907">
    <property type="entry name" value="SRSF"/>
</dbReference>
<dbReference type="PANTHER" id="PTHR23147">
    <property type="entry name" value="SERINE/ARGININE RICH SPLICING FACTOR"/>
    <property type="match status" value="1"/>
</dbReference>
<dbReference type="SUPFAM" id="SSF54928">
    <property type="entry name" value="RNA-binding domain, RBD"/>
    <property type="match status" value="1"/>
</dbReference>
<dbReference type="Gene3D" id="3.30.70.330">
    <property type="match status" value="1"/>
</dbReference>
<dbReference type="EMBL" id="LN857014">
    <property type="protein sequence ID" value="CDQ00396.1"/>
    <property type="molecule type" value="Genomic_DNA"/>
</dbReference>
<dbReference type="InterPro" id="IPR000504">
    <property type="entry name" value="RRM_dom"/>
</dbReference>
<dbReference type="AlphaFoldDB" id="A0A1I9G4T4"/>
<reference evidence="4" key="2">
    <citation type="submission" date="2012-12" db="EMBL/GenBank/DDBJ databases">
        <authorList>
            <consortium name="WormBase Consortium"/>
            <person name="Ghedin E."/>
            <person name="Paulini M."/>
        </authorList>
    </citation>
    <scope>NUCLEOTIDE SEQUENCE</scope>
    <source>
        <strain evidence="4">FR3</strain>
    </source>
</reference>
<reference evidence="4" key="1">
    <citation type="journal article" date="2007" name="Science">
        <title>Draft genome of the filarial nematode parasite Brugia malayi.</title>
        <authorList>
            <person name="Ghedin E."/>
            <person name="Wang S."/>
            <person name="Spiro D."/>
            <person name="Caler E."/>
            <person name="Zhao Q."/>
            <person name="Crabtree J."/>
            <person name="Allen J.E."/>
            <person name="Delcher A.L."/>
            <person name="Guiliano D.B."/>
            <person name="Miranda-Saavedra D."/>
            <person name="Angiuoli S.V."/>
            <person name="Creasy T."/>
            <person name="Amedeo P."/>
            <person name="Haas B."/>
            <person name="El-Sayed N.M."/>
            <person name="Wortman J.R."/>
            <person name="Feldblyum T."/>
            <person name="Tallon L."/>
            <person name="Schatz M."/>
            <person name="Shumway M."/>
            <person name="Koo H."/>
            <person name="Salzberg S.L."/>
            <person name="Schobel S."/>
            <person name="Pertea M."/>
            <person name="Pop M."/>
            <person name="White O."/>
            <person name="Barton G.J."/>
            <person name="Carlow C.K."/>
            <person name="Crawford M.J."/>
            <person name="Daub J."/>
            <person name="Dimmic M.W."/>
            <person name="Estes C.F."/>
            <person name="Foster J.M."/>
            <person name="Ganatra M."/>
            <person name="Gregory W.F."/>
            <person name="Johnson N.M."/>
            <person name="Jin J."/>
            <person name="Komuniecki R."/>
            <person name="Korf I."/>
            <person name="Kumar S."/>
            <person name="Laney S."/>
            <person name="Li B.W."/>
            <person name="Li W."/>
            <person name="Lindblom T.H."/>
            <person name="Lustigman S."/>
            <person name="Ma D."/>
            <person name="Maina C.V."/>
            <person name="Martin D.M."/>
            <person name="McCarter J.P."/>
            <person name="McReynolds L."/>
            <person name="Mitreva M."/>
            <person name="Nutman T.B."/>
            <person name="Parkinson J."/>
            <person name="Peregrin-Alvarez J.M."/>
            <person name="Poole C."/>
            <person name="Ren Q."/>
            <person name="Saunders L."/>
            <person name="Sluder A.E."/>
            <person name="Smith K."/>
            <person name="Stanke M."/>
            <person name="Unnasch T.R."/>
            <person name="Ware J."/>
            <person name="Wei A.D."/>
            <person name="Weil G."/>
            <person name="Williams D.J."/>
            <person name="Zhang Y."/>
            <person name="Williams S.A."/>
            <person name="Fraser-Liggett C."/>
            <person name="Slatko B."/>
            <person name="Blaxter M.L."/>
            <person name="Scott A.L."/>
        </authorList>
    </citation>
    <scope>NUCLEOTIDE SEQUENCE</scope>
    <source>
        <strain evidence="4">FR3</strain>
    </source>
</reference>
<sequence length="640" mass="71841">MDEVKALKILDRLSHVNIDNPDLATLSRNGVLLDRSLYSLPDCAVRRRFFSIVECFLISLWQKSCFGYKHLGEETHHVVSVFGILKDIVLEICFSADTVWFGGEQLCLKTNPLNNAIVFLSCCWHAAALVINICNTSEIQDLLKTSTRLIPQHSCLSIALLTQDERCLSTAVAFLRMETAEIDTPPQLKAMRLFRHTLFSIAYDHKVILDWLYSEFAAVPFVLRLLKMLIKQQKDDDKQQYSSFSCLQCNERNKKTRFIRSKTISSGDGLTLCIQQLHGDLPVTTSYTFSKIERVSNFFFFFFDLRGSKWINHGAPELKYFVIELGGIMHIYEVCLMVPEPSEEESGDQQIVKCFENLRASCIRLQNSGDAPFNVMPIIRIIEQLRKAVKKSDTVLARNELILDLELTYLGDALVCVVEVRCHVVVLRVCEFLVARVVLTMSSSGSDRHRSKSHSPRSERSDSRSNTPPRRRSRSRSVDRAAEQLGRLHICNFDESLRKDDLKDAFGKFGDIDNVWLASYPPLFAFVTFKAKEDAVDALKEMNNAYIGRNKIKVATAHPPRKPGERGPPRRYGGGGYRGGGGPRSYGGYGSRGGGYGGGGYGGRSGSSRSYGGGGYRSSYSGSGNGSDRRSGSNRYSDRR</sequence>
<dbReference type="InterPro" id="IPR012677">
    <property type="entry name" value="Nucleotide-bd_a/b_plait_sf"/>
</dbReference>